<comment type="caution">
    <text evidence="1">The sequence shown here is derived from an EMBL/GenBank/DDBJ whole genome shotgun (WGS) entry which is preliminary data.</text>
</comment>
<dbReference type="InterPro" id="IPR036047">
    <property type="entry name" value="F-box-like_dom_sf"/>
</dbReference>
<dbReference type="OrthoDB" id="3365698at2759"/>
<dbReference type="SUPFAM" id="SSF81383">
    <property type="entry name" value="F-box domain"/>
    <property type="match status" value="1"/>
</dbReference>
<proteinExistence type="predicted"/>
<dbReference type="Proteomes" id="UP000807306">
    <property type="component" value="Unassembled WGS sequence"/>
</dbReference>
<protein>
    <recommendedName>
        <fullName evidence="3">F-box domain-containing protein</fullName>
    </recommendedName>
</protein>
<dbReference type="AlphaFoldDB" id="A0A9P6EIN6"/>
<accession>A0A9P6EIN6</accession>
<evidence type="ECO:0000313" key="2">
    <source>
        <dbReference type="Proteomes" id="UP000807306"/>
    </source>
</evidence>
<name>A0A9P6EIN6_9AGAR</name>
<organism evidence="1 2">
    <name type="scientific">Crepidotus variabilis</name>
    <dbReference type="NCBI Taxonomy" id="179855"/>
    <lineage>
        <taxon>Eukaryota</taxon>
        <taxon>Fungi</taxon>
        <taxon>Dikarya</taxon>
        <taxon>Basidiomycota</taxon>
        <taxon>Agaricomycotina</taxon>
        <taxon>Agaricomycetes</taxon>
        <taxon>Agaricomycetidae</taxon>
        <taxon>Agaricales</taxon>
        <taxon>Agaricineae</taxon>
        <taxon>Crepidotaceae</taxon>
        <taxon>Crepidotus</taxon>
    </lineage>
</organism>
<reference evidence="1" key="1">
    <citation type="submission" date="2020-11" db="EMBL/GenBank/DDBJ databases">
        <authorList>
            <consortium name="DOE Joint Genome Institute"/>
            <person name="Ahrendt S."/>
            <person name="Riley R."/>
            <person name="Andreopoulos W."/>
            <person name="Labutti K."/>
            <person name="Pangilinan J."/>
            <person name="Ruiz-Duenas F.J."/>
            <person name="Barrasa J.M."/>
            <person name="Sanchez-Garcia M."/>
            <person name="Camarero S."/>
            <person name="Miyauchi S."/>
            <person name="Serrano A."/>
            <person name="Linde D."/>
            <person name="Babiker R."/>
            <person name="Drula E."/>
            <person name="Ayuso-Fernandez I."/>
            <person name="Pacheco R."/>
            <person name="Padilla G."/>
            <person name="Ferreira P."/>
            <person name="Barriuso J."/>
            <person name="Kellner H."/>
            <person name="Castanera R."/>
            <person name="Alfaro M."/>
            <person name="Ramirez L."/>
            <person name="Pisabarro A.G."/>
            <person name="Kuo A."/>
            <person name="Tritt A."/>
            <person name="Lipzen A."/>
            <person name="He G."/>
            <person name="Yan M."/>
            <person name="Ng V."/>
            <person name="Cullen D."/>
            <person name="Martin F."/>
            <person name="Rosso M.-N."/>
            <person name="Henrissat B."/>
            <person name="Hibbett D."/>
            <person name="Martinez A.T."/>
            <person name="Grigoriev I.V."/>
        </authorList>
    </citation>
    <scope>NUCLEOTIDE SEQUENCE</scope>
    <source>
        <strain evidence="1">CBS 506.95</strain>
    </source>
</reference>
<keyword evidence="2" id="KW-1185">Reference proteome</keyword>
<gene>
    <name evidence="1" type="ORF">CPB83DRAFT_252389</name>
</gene>
<dbReference type="Gene3D" id="1.20.1280.50">
    <property type="match status" value="1"/>
</dbReference>
<dbReference type="EMBL" id="MU157844">
    <property type="protein sequence ID" value="KAF9529785.1"/>
    <property type="molecule type" value="Genomic_DNA"/>
</dbReference>
<evidence type="ECO:0000313" key="1">
    <source>
        <dbReference type="EMBL" id="KAF9529785.1"/>
    </source>
</evidence>
<sequence length="292" mass="33369">MLAQAIAFQQLAGTIAALLPEQNAEQVHSKFAVCSQQSVNNEGRLKLTPRVASRPQALRLQSEVVRPTRRYITSYPHPKRLPAELWQYIFQYACAGWHPFYGPSIGKPVRLSTVCSSWRHIVTNMPELWTSLHFDEEAIRRPSQKLRAAQTYFSRARGLPLSFTVTETSNTEPSINFIKSVIISFSQTFRFLHLVLPISQLQELLLLPEGSLDSLEEFHIAPSHEKLSLSFPTQSQRATVFGRTSRLRRMRLKPRVSRLSYLVTLLSIAPKTSRSNLQHSICQPKYFRNQSP</sequence>
<evidence type="ECO:0008006" key="3">
    <source>
        <dbReference type="Google" id="ProtNLM"/>
    </source>
</evidence>